<comment type="caution">
    <text evidence="2">The sequence shown here is derived from an EMBL/GenBank/DDBJ whole genome shotgun (WGS) entry which is preliminary data.</text>
</comment>
<organism evidence="2 3">
    <name type="scientific">Actinocrinis puniceicyclus</name>
    <dbReference type="NCBI Taxonomy" id="977794"/>
    <lineage>
        <taxon>Bacteria</taxon>
        <taxon>Bacillati</taxon>
        <taxon>Actinomycetota</taxon>
        <taxon>Actinomycetes</taxon>
        <taxon>Catenulisporales</taxon>
        <taxon>Actinospicaceae</taxon>
        <taxon>Actinocrinis</taxon>
    </lineage>
</organism>
<sequence length="70" mass="7611">MTPDLLPAEALNAHDRCDRCGAQAYLRVTLASGGELLFCAHHGKKYEEGLRSVAAEIHDETSKLVADSTR</sequence>
<evidence type="ECO:0000313" key="2">
    <source>
        <dbReference type="EMBL" id="MBS2965842.1"/>
    </source>
</evidence>
<evidence type="ECO:0000259" key="1">
    <source>
        <dbReference type="Pfam" id="PF24254"/>
    </source>
</evidence>
<dbReference type="Proteomes" id="UP000677913">
    <property type="component" value="Unassembled WGS sequence"/>
</dbReference>
<keyword evidence="3" id="KW-1185">Reference proteome</keyword>
<reference evidence="2" key="1">
    <citation type="submission" date="2021-04" db="EMBL/GenBank/DDBJ databases">
        <title>Genome based classification of Actinospica acidithermotolerans sp. nov., an actinobacterium isolated from an Indonesian hot spring.</title>
        <authorList>
            <person name="Kusuma A.B."/>
            <person name="Putra K.E."/>
            <person name="Nafisah S."/>
            <person name="Loh J."/>
            <person name="Nouioui I."/>
            <person name="Goodfellow M."/>
        </authorList>
    </citation>
    <scope>NUCLEOTIDE SEQUENCE</scope>
    <source>
        <strain evidence="2">DSM 45618</strain>
    </source>
</reference>
<dbReference type="InterPro" id="IPR055878">
    <property type="entry name" value="DUF7455"/>
</dbReference>
<name>A0A8J8BD53_9ACTN</name>
<gene>
    <name evidence="2" type="ORF">KGA66_22515</name>
</gene>
<dbReference type="AlphaFoldDB" id="A0A8J8BD53"/>
<dbReference type="EMBL" id="JAGSXH010000104">
    <property type="protein sequence ID" value="MBS2965842.1"/>
    <property type="molecule type" value="Genomic_DNA"/>
</dbReference>
<protein>
    <recommendedName>
        <fullName evidence="1">DUF7455 domain-containing protein</fullName>
    </recommendedName>
</protein>
<feature type="domain" description="DUF7455" evidence="1">
    <location>
        <begin position="11"/>
        <end position="64"/>
    </location>
</feature>
<dbReference type="Pfam" id="PF24254">
    <property type="entry name" value="DUF7455"/>
    <property type="match status" value="1"/>
</dbReference>
<dbReference type="RefSeq" id="WP_211470337.1">
    <property type="nucleotide sequence ID" value="NZ_JAGSXH010000104.1"/>
</dbReference>
<proteinExistence type="predicted"/>
<accession>A0A8J8BD53</accession>
<evidence type="ECO:0000313" key="3">
    <source>
        <dbReference type="Proteomes" id="UP000677913"/>
    </source>
</evidence>